<keyword evidence="2" id="KW-1003">Cell membrane</keyword>
<dbReference type="RefSeq" id="WP_116176809.1">
    <property type="nucleotide sequence ID" value="NZ_CP144375.1"/>
</dbReference>
<evidence type="ECO:0000256" key="1">
    <source>
        <dbReference type="ARBA" id="ARBA00004651"/>
    </source>
</evidence>
<proteinExistence type="predicted"/>
<protein>
    <submittedName>
        <fullName evidence="8">MFS transporter</fullName>
    </submittedName>
</protein>
<dbReference type="AlphaFoldDB" id="A0A3E0HGG7"/>
<feature type="transmembrane region" description="Helical" evidence="6">
    <location>
        <begin position="92"/>
        <end position="113"/>
    </location>
</feature>
<feature type="domain" description="Major facilitator superfamily (MFS) profile" evidence="7">
    <location>
        <begin position="189"/>
        <end position="380"/>
    </location>
</feature>
<reference evidence="8 9" key="1">
    <citation type="submission" date="2018-08" db="EMBL/GenBank/DDBJ databases">
        <title>Genomic Encyclopedia of Archaeal and Bacterial Type Strains, Phase II (KMG-II): from individual species to whole genera.</title>
        <authorList>
            <person name="Goeker M."/>
        </authorList>
    </citation>
    <scope>NUCLEOTIDE SEQUENCE [LARGE SCALE GENOMIC DNA]</scope>
    <source>
        <strain evidence="8 9">DSM 45791</strain>
    </source>
</reference>
<evidence type="ECO:0000256" key="6">
    <source>
        <dbReference type="SAM" id="Phobius"/>
    </source>
</evidence>
<comment type="subcellular location">
    <subcellularLocation>
        <location evidence="1">Cell membrane</location>
        <topology evidence="1">Multi-pass membrane protein</topology>
    </subcellularLocation>
</comment>
<evidence type="ECO:0000256" key="4">
    <source>
        <dbReference type="ARBA" id="ARBA00022989"/>
    </source>
</evidence>
<dbReference type="PROSITE" id="PS50850">
    <property type="entry name" value="MFS"/>
    <property type="match status" value="1"/>
</dbReference>
<keyword evidence="5 6" id="KW-0472">Membrane</keyword>
<comment type="caution">
    <text evidence="8">The sequence shown here is derived from an EMBL/GenBank/DDBJ whole genome shotgun (WGS) entry which is preliminary data.</text>
</comment>
<feature type="transmembrane region" description="Helical" evidence="6">
    <location>
        <begin position="350"/>
        <end position="370"/>
    </location>
</feature>
<evidence type="ECO:0000259" key="7">
    <source>
        <dbReference type="PROSITE" id="PS50850"/>
    </source>
</evidence>
<keyword evidence="4 6" id="KW-1133">Transmembrane helix</keyword>
<dbReference type="EMBL" id="QUNO01000008">
    <property type="protein sequence ID" value="REH44910.1"/>
    <property type="molecule type" value="Genomic_DNA"/>
</dbReference>
<dbReference type="GO" id="GO:0005886">
    <property type="term" value="C:plasma membrane"/>
    <property type="evidence" value="ECO:0007669"/>
    <property type="project" value="UniProtKB-SubCell"/>
</dbReference>
<feature type="transmembrane region" description="Helical" evidence="6">
    <location>
        <begin position="230"/>
        <end position="249"/>
    </location>
</feature>
<dbReference type="Proteomes" id="UP000256269">
    <property type="component" value="Unassembled WGS sequence"/>
</dbReference>
<keyword evidence="9" id="KW-1185">Reference proteome</keyword>
<feature type="transmembrane region" description="Helical" evidence="6">
    <location>
        <begin position="125"/>
        <end position="150"/>
    </location>
</feature>
<evidence type="ECO:0000313" key="9">
    <source>
        <dbReference type="Proteomes" id="UP000256269"/>
    </source>
</evidence>
<feature type="transmembrane region" description="Helical" evidence="6">
    <location>
        <begin position="286"/>
        <end position="308"/>
    </location>
</feature>
<dbReference type="InterPro" id="IPR020846">
    <property type="entry name" value="MFS_dom"/>
</dbReference>
<name>A0A3E0HGG7_9PSEU</name>
<dbReference type="OrthoDB" id="3806756at2"/>
<feature type="transmembrane region" description="Helical" evidence="6">
    <location>
        <begin position="195"/>
        <end position="218"/>
    </location>
</feature>
<accession>A0A3E0HGG7</accession>
<feature type="transmembrane region" description="Helical" evidence="6">
    <location>
        <begin position="35"/>
        <end position="55"/>
    </location>
</feature>
<dbReference type="PANTHER" id="PTHR23513:SF11">
    <property type="entry name" value="STAPHYLOFERRIN A TRANSPORTER"/>
    <property type="match status" value="1"/>
</dbReference>
<feature type="transmembrane region" description="Helical" evidence="6">
    <location>
        <begin position="320"/>
        <end position="338"/>
    </location>
</feature>
<dbReference type="SUPFAM" id="SSF103473">
    <property type="entry name" value="MFS general substrate transporter"/>
    <property type="match status" value="1"/>
</dbReference>
<evidence type="ECO:0000256" key="2">
    <source>
        <dbReference type="ARBA" id="ARBA00022475"/>
    </source>
</evidence>
<dbReference type="InterPro" id="IPR011701">
    <property type="entry name" value="MFS"/>
</dbReference>
<feature type="transmembrane region" description="Helical" evidence="6">
    <location>
        <begin position="67"/>
        <end position="86"/>
    </location>
</feature>
<dbReference type="Gene3D" id="1.20.1250.20">
    <property type="entry name" value="MFS general substrate transporter like domains"/>
    <property type="match status" value="1"/>
</dbReference>
<dbReference type="PANTHER" id="PTHR23513">
    <property type="entry name" value="INTEGRAL MEMBRANE EFFLUX PROTEIN-RELATED"/>
    <property type="match status" value="1"/>
</dbReference>
<organism evidence="8 9">
    <name type="scientific">Kutzneria buriramensis</name>
    <dbReference type="NCBI Taxonomy" id="1045776"/>
    <lineage>
        <taxon>Bacteria</taxon>
        <taxon>Bacillati</taxon>
        <taxon>Actinomycetota</taxon>
        <taxon>Actinomycetes</taxon>
        <taxon>Pseudonocardiales</taxon>
        <taxon>Pseudonocardiaceae</taxon>
        <taxon>Kutzneria</taxon>
    </lineage>
</organism>
<sequence>MGVVLLLVGLIVSRVGDNVAVFGLVLDAAHRPEPWAVALVYLAGMLPPALLAKWLGRQADRLDPRRTWLACLVVQAATFTLAGVVNDFPLRVLAVAVGATMGTLGGSVGFKLLNATAGEDRVSWVNGVATASNSLSNIIGPALGGLVYAVAGSTPLLLGDGLSFLVLAGIAVATTPPVPRPRRKGPGDPLVLTPLLRLLAPVMAAIILGVCLEGVAGIFYLREVLHGNDIAYGLLLACWPVGSLAGALLTGRRRFAAHRPLLLLLGGLTCALGILLAGAIPFAPAIAAAFVLGGLGNGTVSTTVRLLIHEQVPETQQGQAWARWSGVANACSLVAYFAGTPWGELPPQAIVIISGAFPTAVAVVGLILFARRRTPVLSTP</sequence>
<feature type="transmembrane region" description="Helical" evidence="6">
    <location>
        <begin position="261"/>
        <end position="280"/>
    </location>
</feature>
<evidence type="ECO:0000256" key="3">
    <source>
        <dbReference type="ARBA" id="ARBA00022692"/>
    </source>
</evidence>
<gene>
    <name evidence="8" type="ORF">BCF44_108391</name>
</gene>
<dbReference type="GO" id="GO:0022857">
    <property type="term" value="F:transmembrane transporter activity"/>
    <property type="evidence" value="ECO:0007669"/>
    <property type="project" value="InterPro"/>
</dbReference>
<dbReference type="InterPro" id="IPR036259">
    <property type="entry name" value="MFS_trans_sf"/>
</dbReference>
<feature type="transmembrane region" description="Helical" evidence="6">
    <location>
        <begin position="156"/>
        <end position="174"/>
    </location>
</feature>
<keyword evidence="3 6" id="KW-0812">Transmembrane</keyword>
<evidence type="ECO:0000313" key="8">
    <source>
        <dbReference type="EMBL" id="REH44910.1"/>
    </source>
</evidence>
<evidence type="ECO:0000256" key="5">
    <source>
        <dbReference type="ARBA" id="ARBA00023136"/>
    </source>
</evidence>
<dbReference type="Pfam" id="PF07690">
    <property type="entry name" value="MFS_1"/>
    <property type="match status" value="2"/>
</dbReference>